<dbReference type="Pfam" id="PF00015">
    <property type="entry name" value="MCPsignal"/>
    <property type="match status" value="1"/>
</dbReference>
<comment type="similarity">
    <text evidence="2">Belongs to the methyl-accepting chemotaxis (MCP) protein family.</text>
</comment>
<dbReference type="InterPro" id="IPR004090">
    <property type="entry name" value="Chemotax_Me-accpt_rcpt"/>
</dbReference>
<dbReference type="Gene3D" id="1.10.287.950">
    <property type="entry name" value="Methyl-accepting chemotaxis protein"/>
    <property type="match status" value="1"/>
</dbReference>
<comment type="caution">
    <text evidence="7">The sequence shown here is derived from an EMBL/GenBank/DDBJ whole genome shotgun (WGS) entry which is preliminary data.</text>
</comment>
<sequence length="578" mass="63784">MLKLKKMSNISLSLKSKIMLITSLIIVLSSFTMGYIFYNNMYSHTVKQLQGDALNIVKSAAVMIDGNKFEELSKSLNGNDKFYVETRQKLQQLNNGIGKGMLYTFISNDEENYTYVIDGSDANVEIGFKQQKSDFSAEAQKAFETGEPQVSDMYYVESFKNNYISAFAPILNSSNKVVGVVEYDYRDTDLSERTNQLTAIIILVSIVLIGISIVINYFAAKVMFKPMETLVKSINTIAEGDLTLPIDISRKDEIGKINIALSKTVDSLREMIEKIQTSSAKVTEAAQGILKSSSESSSASEELTISTNEISSISTEQAMRTQNVKDFLDKLDSDIQNIFTQINHTNKIAYKTLEDTNNGAIVIKNTKNQIDNIESSINKVNSVITELAQSINKIQGILTTISSIADQTNLLALNAAIEAARAGEDGKGFAVVADEVRKLAVESNAAANEVVDIIGFMNEQTNNVLQAVSVSVNMTKEGKKYTDNVSDTFEIIKHSNTDIESKIVEIKNSASEIVSNIGNINENMDEIDKVSKTIDTNAMNLAAVTEEQMASAQEFKAMSEFLNRESELLNESIARFKL</sequence>
<gene>
    <name evidence="7" type="ORF">H9637_02675</name>
</gene>
<dbReference type="PANTHER" id="PTHR32089:SF112">
    <property type="entry name" value="LYSOZYME-LIKE PROTEIN-RELATED"/>
    <property type="match status" value="1"/>
</dbReference>
<accession>A0ABR8YPW9</accession>
<dbReference type="PANTHER" id="PTHR32089">
    <property type="entry name" value="METHYL-ACCEPTING CHEMOTAXIS PROTEIN MCPB"/>
    <property type="match status" value="1"/>
</dbReference>
<dbReference type="InterPro" id="IPR004089">
    <property type="entry name" value="MCPsignal_dom"/>
</dbReference>
<evidence type="ECO:0000259" key="6">
    <source>
        <dbReference type="PROSITE" id="PS50885"/>
    </source>
</evidence>
<dbReference type="PRINTS" id="PR00260">
    <property type="entry name" value="CHEMTRNSDUCR"/>
</dbReference>
<feature type="domain" description="HAMP" evidence="6">
    <location>
        <begin position="221"/>
        <end position="273"/>
    </location>
</feature>
<dbReference type="RefSeq" id="WP_191738929.1">
    <property type="nucleotide sequence ID" value="NZ_JACSQB010000022.1"/>
</dbReference>
<dbReference type="SUPFAM" id="SSF58104">
    <property type="entry name" value="Methyl-accepting chemotaxis protein (MCP) signaling domain"/>
    <property type="match status" value="1"/>
</dbReference>
<feature type="transmembrane region" description="Helical" evidence="4">
    <location>
        <begin position="20"/>
        <end position="38"/>
    </location>
</feature>
<keyword evidence="4" id="KW-0472">Membrane</keyword>
<keyword evidence="4" id="KW-1133">Transmembrane helix</keyword>
<dbReference type="Gene3D" id="6.10.340.10">
    <property type="match status" value="1"/>
</dbReference>
<evidence type="ECO:0000256" key="3">
    <source>
        <dbReference type="PROSITE-ProRule" id="PRU00284"/>
    </source>
</evidence>
<keyword evidence="1 3" id="KW-0807">Transducer</keyword>
<protein>
    <submittedName>
        <fullName evidence="7">Methyl-accepting chemotaxis protein</fullName>
    </submittedName>
</protein>
<dbReference type="SMART" id="SM00283">
    <property type="entry name" value="MA"/>
    <property type="match status" value="1"/>
</dbReference>
<evidence type="ECO:0000313" key="7">
    <source>
        <dbReference type="EMBL" id="MBD8045954.1"/>
    </source>
</evidence>
<keyword evidence="4" id="KW-0812">Transmembrane</keyword>
<keyword evidence="8" id="KW-1185">Reference proteome</keyword>
<dbReference type="PROSITE" id="PS50111">
    <property type="entry name" value="CHEMOTAXIS_TRANSDUC_2"/>
    <property type="match status" value="1"/>
</dbReference>
<dbReference type="SMART" id="SM00304">
    <property type="entry name" value="HAMP"/>
    <property type="match status" value="1"/>
</dbReference>
<dbReference type="InterPro" id="IPR003660">
    <property type="entry name" value="HAMP_dom"/>
</dbReference>
<organism evidence="7 8">
    <name type="scientific">Clostridium faecium</name>
    <dbReference type="NCBI Taxonomy" id="2762223"/>
    <lineage>
        <taxon>Bacteria</taxon>
        <taxon>Bacillati</taxon>
        <taxon>Bacillota</taxon>
        <taxon>Clostridia</taxon>
        <taxon>Eubacteriales</taxon>
        <taxon>Clostridiaceae</taxon>
        <taxon>Clostridium</taxon>
    </lineage>
</organism>
<dbReference type="EMBL" id="JACSQB010000022">
    <property type="protein sequence ID" value="MBD8045954.1"/>
    <property type="molecule type" value="Genomic_DNA"/>
</dbReference>
<dbReference type="CDD" id="cd06225">
    <property type="entry name" value="HAMP"/>
    <property type="match status" value="1"/>
</dbReference>
<proteinExistence type="inferred from homology"/>
<dbReference type="Proteomes" id="UP000627166">
    <property type="component" value="Unassembled WGS sequence"/>
</dbReference>
<evidence type="ECO:0000259" key="5">
    <source>
        <dbReference type="PROSITE" id="PS50111"/>
    </source>
</evidence>
<name>A0ABR8YPW9_9CLOT</name>
<evidence type="ECO:0000256" key="4">
    <source>
        <dbReference type="SAM" id="Phobius"/>
    </source>
</evidence>
<dbReference type="Pfam" id="PF00672">
    <property type="entry name" value="HAMP"/>
    <property type="match status" value="1"/>
</dbReference>
<evidence type="ECO:0000256" key="1">
    <source>
        <dbReference type="ARBA" id="ARBA00023224"/>
    </source>
</evidence>
<evidence type="ECO:0000313" key="8">
    <source>
        <dbReference type="Proteomes" id="UP000627166"/>
    </source>
</evidence>
<dbReference type="PROSITE" id="PS50885">
    <property type="entry name" value="HAMP"/>
    <property type="match status" value="1"/>
</dbReference>
<evidence type="ECO:0000256" key="2">
    <source>
        <dbReference type="ARBA" id="ARBA00029447"/>
    </source>
</evidence>
<feature type="domain" description="Methyl-accepting transducer" evidence="5">
    <location>
        <begin position="292"/>
        <end position="528"/>
    </location>
</feature>
<reference evidence="7 8" key="1">
    <citation type="submission" date="2020-08" db="EMBL/GenBank/DDBJ databases">
        <title>A Genomic Blueprint of the Chicken Gut Microbiome.</title>
        <authorList>
            <person name="Gilroy R."/>
            <person name="Ravi A."/>
            <person name="Getino M."/>
            <person name="Pursley I."/>
            <person name="Horton D.L."/>
            <person name="Alikhan N.-F."/>
            <person name="Baker D."/>
            <person name="Gharbi K."/>
            <person name="Hall N."/>
            <person name="Watson M."/>
            <person name="Adriaenssens E.M."/>
            <person name="Foster-Nyarko E."/>
            <person name="Jarju S."/>
            <person name="Secka A."/>
            <person name="Antonio M."/>
            <person name="Oren A."/>
            <person name="Chaudhuri R."/>
            <person name="La Ragione R.M."/>
            <person name="Hildebrand F."/>
            <person name="Pallen M.J."/>
        </authorList>
    </citation>
    <scope>NUCLEOTIDE SEQUENCE [LARGE SCALE GENOMIC DNA]</scope>
    <source>
        <strain evidence="7 8">N37</strain>
    </source>
</reference>
<feature type="transmembrane region" description="Helical" evidence="4">
    <location>
        <begin position="197"/>
        <end position="219"/>
    </location>
</feature>